<dbReference type="GO" id="GO:0003700">
    <property type="term" value="F:DNA-binding transcription factor activity"/>
    <property type="evidence" value="ECO:0007669"/>
    <property type="project" value="TreeGrafter"/>
</dbReference>
<dbReference type="Gene3D" id="1.10.357.10">
    <property type="entry name" value="Tetracycline Repressor, domain 2"/>
    <property type="match status" value="1"/>
</dbReference>
<evidence type="ECO:0000259" key="5">
    <source>
        <dbReference type="PROSITE" id="PS50977"/>
    </source>
</evidence>
<proteinExistence type="predicted"/>
<keyword evidence="7" id="KW-1185">Reference proteome</keyword>
<dbReference type="InterPro" id="IPR050109">
    <property type="entry name" value="HTH-type_TetR-like_transc_reg"/>
</dbReference>
<dbReference type="RefSeq" id="WP_069113612.1">
    <property type="nucleotide sequence ID" value="NZ_FNUC01000004.1"/>
</dbReference>
<dbReference type="Proteomes" id="UP000181980">
    <property type="component" value="Unassembled WGS sequence"/>
</dbReference>
<reference evidence="7" key="1">
    <citation type="submission" date="2016-10" db="EMBL/GenBank/DDBJ databases">
        <authorList>
            <person name="Varghese N."/>
            <person name="Submissions S."/>
        </authorList>
    </citation>
    <scope>NUCLEOTIDE SEQUENCE [LARGE SCALE GENOMIC DNA]</scope>
    <source>
        <strain evidence="7">DSM 45237</strain>
    </source>
</reference>
<dbReference type="OrthoDB" id="5177743at2"/>
<evidence type="ECO:0000256" key="1">
    <source>
        <dbReference type="ARBA" id="ARBA00023015"/>
    </source>
</evidence>
<evidence type="ECO:0000313" key="6">
    <source>
        <dbReference type="EMBL" id="SEF18670.1"/>
    </source>
</evidence>
<dbReference type="AlphaFoldDB" id="A0A1H5PXU2"/>
<organism evidence="6 7">
    <name type="scientific">Jiangella alba</name>
    <dbReference type="NCBI Taxonomy" id="561176"/>
    <lineage>
        <taxon>Bacteria</taxon>
        <taxon>Bacillati</taxon>
        <taxon>Actinomycetota</taxon>
        <taxon>Actinomycetes</taxon>
        <taxon>Jiangellales</taxon>
        <taxon>Jiangellaceae</taxon>
        <taxon>Jiangella</taxon>
    </lineage>
</organism>
<dbReference type="SUPFAM" id="SSF46689">
    <property type="entry name" value="Homeodomain-like"/>
    <property type="match status" value="1"/>
</dbReference>
<dbReference type="STRING" id="561176.SAMN04488561_6736"/>
<evidence type="ECO:0000256" key="2">
    <source>
        <dbReference type="ARBA" id="ARBA00023125"/>
    </source>
</evidence>
<sequence>MAEAGGGKERLLRAAIDYVAANGVGERSLRQIATALGTSHRMLIYHFGSKEGLLVEVARTVEQRQRELLAELAAADDPVEAGRRFWTRVSDPALWPNERLFFELYGRALQGDPAALPLLDGVVDTWVEALAAPMERAGVAPGIARSQARLGVAVGRGLLLDLLATGDRAAVDAAMDRFVAMFAATLPATDPSH</sequence>
<dbReference type="PRINTS" id="PR00455">
    <property type="entry name" value="HTHTETR"/>
</dbReference>
<dbReference type="InterPro" id="IPR009057">
    <property type="entry name" value="Homeodomain-like_sf"/>
</dbReference>
<dbReference type="PANTHER" id="PTHR30055:SF234">
    <property type="entry name" value="HTH-TYPE TRANSCRIPTIONAL REGULATOR BETI"/>
    <property type="match status" value="1"/>
</dbReference>
<gene>
    <name evidence="6" type="ORF">SAMN04488561_6736</name>
</gene>
<feature type="DNA-binding region" description="H-T-H motif" evidence="4">
    <location>
        <begin position="28"/>
        <end position="47"/>
    </location>
</feature>
<accession>A0A1H5PXU2</accession>
<keyword evidence="1" id="KW-0805">Transcription regulation</keyword>
<keyword evidence="2 4" id="KW-0238">DNA-binding</keyword>
<protein>
    <submittedName>
        <fullName evidence="6">DNA-binding transcriptional regulator, AcrR family</fullName>
    </submittedName>
</protein>
<evidence type="ECO:0000256" key="3">
    <source>
        <dbReference type="ARBA" id="ARBA00023163"/>
    </source>
</evidence>
<dbReference type="GO" id="GO:0000976">
    <property type="term" value="F:transcription cis-regulatory region binding"/>
    <property type="evidence" value="ECO:0007669"/>
    <property type="project" value="TreeGrafter"/>
</dbReference>
<evidence type="ECO:0000256" key="4">
    <source>
        <dbReference type="PROSITE-ProRule" id="PRU00335"/>
    </source>
</evidence>
<dbReference type="PROSITE" id="PS50977">
    <property type="entry name" value="HTH_TETR_2"/>
    <property type="match status" value="1"/>
</dbReference>
<dbReference type="EMBL" id="FNUC01000004">
    <property type="protein sequence ID" value="SEF18670.1"/>
    <property type="molecule type" value="Genomic_DNA"/>
</dbReference>
<evidence type="ECO:0000313" key="7">
    <source>
        <dbReference type="Proteomes" id="UP000181980"/>
    </source>
</evidence>
<dbReference type="Pfam" id="PF00440">
    <property type="entry name" value="TetR_N"/>
    <property type="match status" value="1"/>
</dbReference>
<name>A0A1H5PXU2_9ACTN</name>
<dbReference type="PANTHER" id="PTHR30055">
    <property type="entry name" value="HTH-TYPE TRANSCRIPTIONAL REGULATOR RUTR"/>
    <property type="match status" value="1"/>
</dbReference>
<feature type="domain" description="HTH tetR-type" evidence="5">
    <location>
        <begin position="5"/>
        <end position="65"/>
    </location>
</feature>
<keyword evidence="3" id="KW-0804">Transcription</keyword>
<dbReference type="InterPro" id="IPR001647">
    <property type="entry name" value="HTH_TetR"/>
</dbReference>